<comment type="caution">
    <text evidence="2">The sequence shown here is derived from an EMBL/GenBank/DDBJ whole genome shotgun (WGS) entry which is preliminary data.</text>
</comment>
<dbReference type="PROSITE" id="PS50004">
    <property type="entry name" value="C2"/>
    <property type="match status" value="2"/>
</dbReference>
<organism evidence="2 3">
    <name type="scientific">Rhizophagus clarus</name>
    <dbReference type="NCBI Taxonomy" id="94130"/>
    <lineage>
        <taxon>Eukaryota</taxon>
        <taxon>Fungi</taxon>
        <taxon>Fungi incertae sedis</taxon>
        <taxon>Mucoromycota</taxon>
        <taxon>Glomeromycotina</taxon>
        <taxon>Glomeromycetes</taxon>
        <taxon>Glomerales</taxon>
        <taxon>Glomeraceae</taxon>
        <taxon>Rhizophagus</taxon>
    </lineage>
</organism>
<feature type="domain" description="C2" evidence="1">
    <location>
        <begin position="1"/>
        <end position="102"/>
    </location>
</feature>
<accession>A0A8H3M4J4</accession>
<gene>
    <name evidence="2" type="ORF">RCL2_002699200</name>
</gene>
<dbReference type="SMART" id="SM00239">
    <property type="entry name" value="C2"/>
    <property type="match status" value="2"/>
</dbReference>
<reference evidence="2" key="1">
    <citation type="submission" date="2019-10" db="EMBL/GenBank/DDBJ databases">
        <title>Conservation and host-specific expression of non-tandemly repeated heterogenous ribosome RNA gene in arbuscular mycorrhizal fungi.</title>
        <authorList>
            <person name="Maeda T."/>
            <person name="Kobayashi Y."/>
            <person name="Nakagawa T."/>
            <person name="Ezawa T."/>
            <person name="Yamaguchi K."/>
            <person name="Bino T."/>
            <person name="Nishimoto Y."/>
            <person name="Shigenobu S."/>
            <person name="Kawaguchi M."/>
        </authorList>
    </citation>
    <scope>NUCLEOTIDE SEQUENCE</scope>
    <source>
        <strain evidence="2">HR1</strain>
    </source>
</reference>
<dbReference type="Pfam" id="PF00168">
    <property type="entry name" value="C2"/>
    <property type="match status" value="2"/>
</dbReference>
<dbReference type="CDD" id="cd00030">
    <property type="entry name" value="C2"/>
    <property type="match status" value="2"/>
</dbReference>
<evidence type="ECO:0000313" key="2">
    <source>
        <dbReference type="EMBL" id="GET00539.1"/>
    </source>
</evidence>
<dbReference type="PANTHER" id="PTHR47052">
    <property type="entry name" value="CONSERVED SERINE PROLINE-RICH PROTEIN (AFU_ORTHOLOGUE AFUA_2G01790)"/>
    <property type="match status" value="1"/>
</dbReference>
<dbReference type="EMBL" id="BLAL01000285">
    <property type="protein sequence ID" value="GET00539.1"/>
    <property type="molecule type" value="Genomic_DNA"/>
</dbReference>
<sequence>MTRGILRVTVVEARHLKDMDIIGKSDPYVKLILDEHNIQTTRPKKNNLNPTYNEQYIFNVDGQTKLSVQVWDKDTIFRDDFIGEDYVKLSEVFTKGYLDTWLNLTKGKFGSLNLSASKLIQNQILIKMSKGTLKVTVVSAKNLKDEDFAGKGDPYVKLILGKGTSQLTKPKSGDLNPEYNETFTFQVDDQKKLELEVWDKDPIKDDLIGKADIKLDKVFSSGHEDEWVKIKRMAILTKGEVHLIMDFTPA</sequence>
<evidence type="ECO:0000259" key="1">
    <source>
        <dbReference type="PROSITE" id="PS50004"/>
    </source>
</evidence>
<evidence type="ECO:0000313" key="3">
    <source>
        <dbReference type="Proteomes" id="UP000615446"/>
    </source>
</evidence>
<dbReference type="InterPro" id="IPR052981">
    <property type="entry name" value="Ingression_C2_domain"/>
</dbReference>
<dbReference type="PANTHER" id="PTHR47052:SF3">
    <property type="entry name" value="INGRESSION PROTEIN 1"/>
    <property type="match status" value="1"/>
</dbReference>
<dbReference type="InterPro" id="IPR000008">
    <property type="entry name" value="C2_dom"/>
</dbReference>
<dbReference type="InterPro" id="IPR035892">
    <property type="entry name" value="C2_domain_sf"/>
</dbReference>
<dbReference type="Proteomes" id="UP000615446">
    <property type="component" value="Unassembled WGS sequence"/>
</dbReference>
<dbReference type="Gene3D" id="2.60.40.150">
    <property type="entry name" value="C2 domain"/>
    <property type="match status" value="2"/>
</dbReference>
<dbReference type="AlphaFoldDB" id="A0A8H3M4J4"/>
<dbReference type="OrthoDB" id="270970at2759"/>
<feature type="domain" description="C2" evidence="1">
    <location>
        <begin position="108"/>
        <end position="228"/>
    </location>
</feature>
<protein>
    <submittedName>
        <fullName evidence="2">Synaptotagmin-7-like isoform X4</fullName>
    </submittedName>
</protein>
<name>A0A8H3M4J4_9GLOM</name>
<dbReference type="SUPFAM" id="SSF49562">
    <property type="entry name" value="C2 domain (Calcium/lipid-binding domain, CaLB)"/>
    <property type="match status" value="2"/>
</dbReference>
<proteinExistence type="predicted"/>